<evidence type="ECO:0000256" key="1">
    <source>
        <dbReference type="SAM" id="MobiDB-lite"/>
    </source>
</evidence>
<dbReference type="Proteomes" id="UP000692954">
    <property type="component" value="Unassembled WGS sequence"/>
</dbReference>
<evidence type="ECO:0000313" key="3">
    <source>
        <dbReference type="Proteomes" id="UP000692954"/>
    </source>
</evidence>
<sequence length="269" mass="31246">MQDKSNTNSSVNESQSPKKLPDGVEKKKRSRTRKYSDAQREHKCECGKSYLSYPALYTHMKQKHNGQSQKNLDEQRLESTYSESQTQDIFATLANALGKEEDKPQTSLSIQDMYDLIMWEVQLLIMETDNKDIKLDYYHELLKQTQPTTTNVTTPQDAFIRFIHEVKGVLSYEQMKLIFFFVYSFRKLLLDCPDCPTSGLVEKANQLVCSQLDKVLQSIQLLSNRNYIVHLSRVPNLREAMIQIVLGFCNWLYARHLTDDKLLLKSDSD</sequence>
<protein>
    <submittedName>
        <fullName evidence="2">Uncharacterized protein</fullName>
    </submittedName>
</protein>
<gene>
    <name evidence="2" type="ORF">PSON_ATCC_30995.1.T1680089</name>
</gene>
<comment type="caution">
    <text evidence="2">The sequence shown here is derived from an EMBL/GenBank/DDBJ whole genome shotgun (WGS) entry which is preliminary data.</text>
</comment>
<accession>A0A8S1RF58</accession>
<dbReference type="EMBL" id="CAJJDN010000168">
    <property type="protein sequence ID" value="CAD8126588.1"/>
    <property type="molecule type" value="Genomic_DNA"/>
</dbReference>
<feature type="compositionally biased region" description="Polar residues" evidence="1">
    <location>
        <begin position="1"/>
        <end position="17"/>
    </location>
</feature>
<evidence type="ECO:0000313" key="2">
    <source>
        <dbReference type="EMBL" id="CAD8126588.1"/>
    </source>
</evidence>
<keyword evidence="3" id="KW-1185">Reference proteome</keyword>
<proteinExistence type="predicted"/>
<reference evidence="2" key="1">
    <citation type="submission" date="2021-01" db="EMBL/GenBank/DDBJ databases">
        <authorList>
            <consortium name="Genoscope - CEA"/>
            <person name="William W."/>
        </authorList>
    </citation>
    <scope>NUCLEOTIDE SEQUENCE</scope>
</reference>
<dbReference type="AlphaFoldDB" id="A0A8S1RF58"/>
<dbReference type="OrthoDB" id="293479at2759"/>
<name>A0A8S1RF58_9CILI</name>
<organism evidence="2 3">
    <name type="scientific">Paramecium sonneborni</name>
    <dbReference type="NCBI Taxonomy" id="65129"/>
    <lineage>
        <taxon>Eukaryota</taxon>
        <taxon>Sar</taxon>
        <taxon>Alveolata</taxon>
        <taxon>Ciliophora</taxon>
        <taxon>Intramacronucleata</taxon>
        <taxon>Oligohymenophorea</taxon>
        <taxon>Peniculida</taxon>
        <taxon>Parameciidae</taxon>
        <taxon>Paramecium</taxon>
    </lineage>
</organism>
<feature type="region of interest" description="Disordered" evidence="1">
    <location>
        <begin position="1"/>
        <end position="41"/>
    </location>
</feature>